<evidence type="ECO:0000256" key="2">
    <source>
        <dbReference type="ARBA" id="ARBA00023315"/>
    </source>
</evidence>
<dbReference type="SUPFAM" id="SSF55729">
    <property type="entry name" value="Acyl-CoA N-acyltransferases (Nat)"/>
    <property type="match status" value="1"/>
</dbReference>
<evidence type="ECO:0000313" key="5">
    <source>
        <dbReference type="Proteomes" id="UP000186895"/>
    </source>
</evidence>
<dbReference type="EMBL" id="FTMN01000001">
    <property type="protein sequence ID" value="SIP95605.1"/>
    <property type="molecule type" value="Genomic_DNA"/>
</dbReference>
<dbReference type="RefSeq" id="WP_076460629.1">
    <property type="nucleotide sequence ID" value="NZ_FTMN01000001.1"/>
</dbReference>
<name>A0A1N6NU12_9GAMM</name>
<keyword evidence="1 4" id="KW-0808">Transferase</keyword>
<reference evidence="4 5" key="1">
    <citation type="submission" date="2017-01" db="EMBL/GenBank/DDBJ databases">
        <authorList>
            <person name="Mah S.A."/>
            <person name="Swanson W.J."/>
            <person name="Moy G.W."/>
            <person name="Vacquier V.D."/>
        </authorList>
    </citation>
    <scope>NUCLEOTIDE SEQUENCE [LARGE SCALE GENOMIC DNA]</scope>
    <source>
        <strain evidence="4 5">DSM 7027</strain>
    </source>
</reference>
<feature type="domain" description="N-acetyltransferase" evidence="3">
    <location>
        <begin position="1"/>
        <end position="141"/>
    </location>
</feature>
<dbReference type="Pfam" id="PF00583">
    <property type="entry name" value="Acetyltransf_1"/>
    <property type="match status" value="1"/>
</dbReference>
<organism evidence="4 5">
    <name type="scientific">Marinobacterium stanieri</name>
    <dbReference type="NCBI Taxonomy" id="49186"/>
    <lineage>
        <taxon>Bacteria</taxon>
        <taxon>Pseudomonadati</taxon>
        <taxon>Pseudomonadota</taxon>
        <taxon>Gammaproteobacteria</taxon>
        <taxon>Oceanospirillales</taxon>
        <taxon>Oceanospirillaceae</taxon>
        <taxon>Marinobacterium</taxon>
    </lineage>
</organism>
<dbReference type="CDD" id="cd04301">
    <property type="entry name" value="NAT_SF"/>
    <property type="match status" value="1"/>
</dbReference>
<accession>A0A1N6NU12</accession>
<evidence type="ECO:0000313" key="4">
    <source>
        <dbReference type="EMBL" id="SIP95605.1"/>
    </source>
</evidence>
<dbReference type="PROSITE" id="PS51186">
    <property type="entry name" value="GNAT"/>
    <property type="match status" value="1"/>
</dbReference>
<proteinExistence type="predicted"/>
<dbReference type="InterPro" id="IPR016181">
    <property type="entry name" value="Acyl_CoA_acyltransferase"/>
</dbReference>
<dbReference type="InterPro" id="IPR050680">
    <property type="entry name" value="YpeA/RimI_acetyltransf"/>
</dbReference>
<dbReference type="GO" id="GO:0016747">
    <property type="term" value="F:acyltransferase activity, transferring groups other than amino-acyl groups"/>
    <property type="evidence" value="ECO:0007669"/>
    <property type="project" value="InterPro"/>
</dbReference>
<dbReference type="Gene3D" id="3.40.630.30">
    <property type="match status" value="1"/>
</dbReference>
<dbReference type="Proteomes" id="UP000186895">
    <property type="component" value="Unassembled WGS sequence"/>
</dbReference>
<evidence type="ECO:0000259" key="3">
    <source>
        <dbReference type="PROSITE" id="PS51186"/>
    </source>
</evidence>
<keyword evidence="2" id="KW-0012">Acyltransferase</keyword>
<gene>
    <name evidence="4" type="ORF">SAMN05421647_101564</name>
</gene>
<dbReference type="STRING" id="49186.SAMN05421647_101564"/>
<sequence>MNIQFRKATDKYFTEKLIRENMGPYYKELRIDWDQDLFDKNWDAFENYILLVDFKPVGVLRLSHDHFAYYIRDLQVDHRWQSKGIGTKAIEYAVEIARNRRFKLLRLRVFRTNPAVSLYERMGFRIRKTEDETHYMERKVC</sequence>
<dbReference type="InterPro" id="IPR000182">
    <property type="entry name" value="GNAT_dom"/>
</dbReference>
<dbReference type="PANTHER" id="PTHR43420">
    <property type="entry name" value="ACETYLTRANSFERASE"/>
    <property type="match status" value="1"/>
</dbReference>
<evidence type="ECO:0000256" key="1">
    <source>
        <dbReference type="ARBA" id="ARBA00022679"/>
    </source>
</evidence>
<keyword evidence="5" id="KW-1185">Reference proteome</keyword>
<dbReference type="AlphaFoldDB" id="A0A1N6NU12"/>
<protein>
    <submittedName>
        <fullName evidence="4">Acetyltransferase (GNAT) domain-containing protein</fullName>
    </submittedName>
</protein>